<feature type="domain" description="Methyltransferase" evidence="7">
    <location>
        <begin position="55"/>
        <end position="151"/>
    </location>
</feature>
<reference evidence="9 10" key="1">
    <citation type="submission" date="2012-10" db="EMBL/GenBank/DDBJ databases">
        <authorList>
            <person name="Zafar N."/>
            <person name="Inman J."/>
            <person name="Hall N."/>
            <person name="Lorenzi H."/>
            <person name="Caler E."/>
        </authorList>
    </citation>
    <scope>NUCLEOTIDE SEQUENCE [LARGE SCALE GENOMIC DNA]</scope>
    <source>
        <strain evidence="9 10">IP1</strain>
    </source>
</reference>
<keyword evidence="2 6" id="KW-0489">Methyltransferase</keyword>
<dbReference type="GO" id="GO:0035241">
    <property type="term" value="F:protein-arginine omega-N monomethyltransferase activity"/>
    <property type="evidence" value="ECO:0007669"/>
    <property type="project" value="RHEA"/>
</dbReference>
<dbReference type="PROSITE" id="PS51678">
    <property type="entry name" value="SAM_MT_PRMT"/>
    <property type="match status" value="1"/>
</dbReference>
<dbReference type="InterPro" id="IPR025799">
    <property type="entry name" value="Arg_MeTrfase"/>
</dbReference>
<dbReference type="Gene3D" id="3.40.50.150">
    <property type="entry name" value="Vaccinia Virus protein VP39"/>
    <property type="match status" value="1"/>
</dbReference>
<dbReference type="InterPro" id="IPR041698">
    <property type="entry name" value="Methyltransf_25"/>
</dbReference>
<dbReference type="GO" id="GO:0035242">
    <property type="term" value="F:protein-arginine omega-N asymmetric methyltransferase activity"/>
    <property type="evidence" value="ECO:0007669"/>
    <property type="project" value="UniProtKB-EC"/>
</dbReference>
<evidence type="ECO:0000256" key="4">
    <source>
        <dbReference type="ARBA" id="ARBA00022691"/>
    </source>
</evidence>
<dbReference type="OrthoDB" id="7848332at2759"/>
<evidence type="ECO:0000256" key="1">
    <source>
        <dbReference type="ARBA" id="ARBA00011925"/>
    </source>
</evidence>
<dbReference type="Pfam" id="PF22528">
    <property type="entry name" value="PRMT_C"/>
    <property type="match status" value="1"/>
</dbReference>
<dbReference type="KEGG" id="eiv:EIN_398100"/>
<dbReference type="GO" id="GO:0005634">
    <property type="term" value="C:nucleus"/>
    <property type="evidence" value="ECO:0007669"/>
    <property type="project" value="TreeGrafter"/>
</dbReference>
<feature type="domain" description="Protein arginine N-methyltransferase" evidence="8">
    <location>
        <begin position="158"/>
        <end position="318"/>
    </location>
</feature>
<evidence type="ECO:0000259" key="8">
    <source>
        <dbReference type="Pfam" id="PF22528"/>
    </source>
</evidence>
<dbReference type="PANTHER" id="PTHR11006:SF53">
    <property type="entry name" value="PROTEIN ARGININE N-METHYLTRANSFERASE 3"/>
    <property type="match status" value="1"/>
</dbReference>
<gene>
    <name evidence="9" type="ORF">EIN_398100</name>
</gene>
<organism evidence="9 10">
    <name type="scientific">Entamoeba invadens IP1</name>
    <dbReference type="NCBI Taxonomy" id="370355"/>
    <lineage>
        <taxon>Eukaryota</taxon>
        <taxon>Amoebozoa</taxon>
        <taxon>Evosea</taxon>
        <taxon>Archamoebae</taxon>
        <taxon>Mastigamoebida</taxon>
        <taxon>Entamoebidae</taxon>
        <taxon>Entamoeba</taxon>
    </lineage>
</organism>
<dbReference type="Gene3D" id="2.70.160.11">
    <property type="entry name" value="Hnrnp arginine n-methyltransferase1"/>
    <property type="match status" value="1"/>
</dbReference>
<dbReference type="EC" id="2.1.1.319" evidence="1"/>
<accession>A0A0A1UA73</accession>
<dbReference type="OMA" id="CTHTKVK"/>
<dbReference type="VEuPathDB" id="AmoebaDB:EIN_398100"/>
<evidence type="ECO:0000256" key="5">
    <source>
        <dbReference type="ARBA" id="ARBA00049303"/>
    </source>
</evidence>
<evidence type="ECO:0000256" key="2">
    <source>
        <dbReference type="ARBA" id="ARBA00022603"/>
    </source>
</evidence>
<sequence>MDSKQFEHDQKKADLEYYWDSYSSINIHEQMIKDYTRTHTYEKAINACDIKGKIVMDVGCGLGILSLFAARAGAKHVYAIERAGVSEKAKQVVKDNGYEDVITVIKGRVEDITLPVDHVDVIVSEWMGYNLLYESMLGSVLYARDKWLVKGGLILPEKCTMYINAIEDQWFYDNKVNFWRNVYGFNMTPMRAQVLNEPLVETLNSSSIVTSDDVLMNIDINTMKYEDQCFTTPFKLKAFREDFIYAFATYFDVAFPQSGEVLTTSPYQTETHWHQSMFYLDEPITVSPGEIIEGVYTLKFNEVNPRFLDVSISFKFKGVFHTAQGQNNYKMQ</sequence>
<evidence type="ECO:0000256" key="3">
    <source>
        <dbReference type="ARBA" id="ARBA00022679"/>
    </source>
</evidence>
<comment type="catalytic activity">
    <reaction evidence="5">
        <text>L-arginyl-[protein] + S-adenosyl-L-methionine = N(omega)-methyl-L-arginyl-[protein] + S-adenosyl-L-homocysteine + H(+)</text>
        <dbReference type="Rhea" id="RHEA:48100"/>
        <dbReference type="Rhea" id="RHEA-COMP:10532"/>
        <dbReference type="Rhea" id="RHEA-COMP:11990"/>
        <dbReference type="ChEBI" id="CHEBI:15378"/>
        <dbReference type="ChEBI" id="CHEBI:29965"/>
        <dbReference type="ChEBI" id="CHEBI:57856"/>
        <dbReference type="ChEBI" id="CHEBI:59789"/>
        <dbReference type="ChEBI" id="CHEBI:65280"/>
    </reaction>
    <physiologicalReaction direction="left-to-right" evidence="5">
        <dbReference type="Rhea" id="RHEA:48101"/>
    </physiologicalReaction>
</comment>
<evidence type="ECO:0000313" key="10">
    <source>
        <dbReference type="Proteomes" id="UP000014680"/>
    </source>
</evidence>
<protein>
    <recommendedName>
        <fullName evidence="1">type I protein arginine methyltransferase</fullName>
        <ecNumber evidence="1">2.1.1.319</ecNumber>
    </recommendedName>
</protein>
<evidence type="ECO:0000256" key="6">
    <source>
        <dbReference type="PROSITE-ProRule" id="PRU01015"/>
    </source>
</evidence>
<dbReference type="SUPFAM" id="SSF53335">
    <property type="entry name" value="S-adenosyl-L-methionine-dependent methyltransferases"/>
    <property type="match status" value="1"/>
</dbReference>
<dbReference type="InterPro" id="IPR055135">
    <property type="entry name" value="PRMT_dom"/>
</dbReference>
<evidence type="ECO:0000313" key="9">
    <source>
        <dbReference type="EMBL" id="ELP91880.1"/>
    </source>
</evidence>
<dbReference type="PANTHER" id="PTHR11006">
    <property type="entry name" value="PROTEIN ARGININE N-METHYLTRANSFERASE"/>
    <property type="match status" value="1"/>
</dbReference>
<dbReference type="AlphaFoldDB" id="A0A0A1UA73"/>
<dbReference type="Proteomes" id="UP000014680">
    <property type="component" value="Unassembled WGS sequence"/>
</dbReference>
<keyword evidence="4 6" id="KW-0949">S-adenosyl-L-methionine</keyword>
<dbReference type="GeneID" id="14890924"/>
<keyword evidence="10" id="KW-1185">Reference proteome</keyword>
<dbReference type="Pfam" id="PF13649">
    <property type="entry name" value="Methyltransf_25"/>
    <property type="match status" value="1"/>
</dbReference>
<dbReference type="FunFam" id="3.40.50.150:FF:000003">
    <property type="entry name" value="Blast:Protein arginine N-methyltransferase 1"/>
    <property type="match status" value="1"/>
</dbReference>
<evidence type="ECO:0000259" key="7">
    <source>
        <dbReference type="Pfam" id="PF13649"/>
    </source>
</evidence>
<dbReference type="RefSeq" id="XP_004258651.1">
    <property type="nucleotide sequence ID" value="XM_004258603.1"/>
</dbReference>
<dbReference type="FunFam" id="2.70.160.11:FF:000001">
    <property type="entry name" value="Blast:Protein arginine N-methyltransferase 1"/>
    <property type="match status" value="1"/>
</dbReference>
<keyword evidence="3 6" id="KW-0808">Transferase</keyword>
<proteinExistence type="predicted"/>
<dbReference type="GO" id="GO:0042054">
    <property type="term" value="F:histone methyltransferase activity"/>
    <property type="evidence" value="ECO:0007669"/>
    <property type="project" value="TreeGrafter"/>
</dbReference>
<dbReference type="InterPro" id="IPR029063">
    <property type="entry name" value="SAM-dependent_MTases_sf"/>
</dbReference>
<dbReference type="CDD" id="cd02440">
    <property type="entry name" value="AdoMet_MTases"/>
    <property type="match status" value="1"/>
</dbReference>
<dbReference type="GO" id="GO:0032259">
    <property type="term" value="P:methylation"/>
    <property type="evidence" value="ECO:0007669"/>
    <property type="project" value="UniProtKB-KW"/>
</dbReference>
<name>A0A0A1UA73_ENTIV</name>
<dbReference type="EMBL" id="KB206411">
    <property type="protein sequence ID" value="ELP91880.1"/>
    <property type="molecule type" value="Genomic_DNA"/>
</dbReference>